<dbReference type="SUPFAM" id="SSF56219">
    <property type="entry name" value="DNase I-like"/>
    <property type="match status" value="1"/>
</dbReference>
<dbReference type="PANTHER" id="PTHR42834:SF1">
    <property type="entry name" value="ENDONUCLEASE_EXONUCLEASE_PHOSPHATASE FAMILY PROTEIN (AFU_ORTHOLOGUE AFUA_3G09210)"/>
    <property type="match status" value="1"/>
</dbReference>
<comment type="caution">
    <text evidence="2">The sequence shown here is derived from an EMBL/GenBank/DDBJ whole genome shotgun (WGS) entry which is preliminary data.</text>
</comment>
<dbReference type="Proteomes" id="UP001142372">
    <property type="component" value="Unassembled WGS sequence"/>
</dbReference>
<reference evidence="2" key="2">
    <citation type="submission" date="2023-01" db="EMBL/GenBank/DDBJ databases">
        <authorList>
            <person name="Sun Q."/>
            <person name="Evtushenko L."/>
        </authorList>
    </citation>
    <scope>NUCLEOTIDE SEQUENCE</scope>
    <source>
        <strain evidence="2">VKM Ac-1401</strain>
    </source>
</reference>
<gene>
    <name evidence="2" type="ORF">GCM10017584_13260</name>
</gene>
<dbReference type="EMBL" id="BSEN01000005">
    <property type="protein sequence ID" value="GLJ75752.1"/>
    <property type="molecule type" value="Genomic_DNA"/>
</dbReference>
<dbReference type="InterPro" id="IPR005135">
    <property type="entry name" value="Endo/exonuclease/phosphatase"/>
</dbReference>
<evidence type="ECO:0000313" key="2">
    <source>
        <dbReference type="EMBL" id="GLJ75752.1"/>
    </source>
</evidence>
<keyword evidence="3" id="KW-1185">Reference proteome</keyword>
<dbReference type="InterPro" id="IPR036691">
    <property type="entry name" value="Endo/exonu/phosph_ase_sf"/>
</dbReference>
<dbReference type="Gene3D" id="3.60.10.10">
    <property type="entry name" value="Endonuclease/exonuclease/phosphatase"/>
    <property type="match status" value="1"/>
</dbReference>
<organism evidence="2 3">
    <name type="scientific">Leifsonia poae</name>
    <dbReference type="NCBI Taxonomy" id="110933"/>
    <lineage>
        <taxon>Bacteria</taxon>
        <taxon>Bacillati</taxon>
        <taxon>Actinomycetota</taxon>
        <taxon>Actinomycetes</taxon>
        <taxon>Micrococcales</taxon>
        <taxon>Microbacteriaceae</taxon>
        <taxon>Leifsonia</taxon>
    </lineage>
</organism>
<feature type="domain" description="Endonuclease/exonuclease/phosphatase" evidence="1">
    <location>
        <begin position="5"/>
        <end position="307"/>
    </location>
</feature>
<dbReference type="PANTHER" id="PTHR42834">
    <property type="entry name" value="ENDONUCLEASE/EXONUCLEASE/PHOSPHATASE FAMILY PROTEIN (AFU_ORTHOLOGUE AFUA_3G09210)"/>
    <property type="match status" value="1"/>
</dbReference>
<protein>
    <recommendedName>
        <fullName evidence="1">Endonuclease/exonuclease/phosphatase domain-containing protein</fullName>
    </recommendedName>
</protein>
<evidence type="ECO:0000313" key="3">
    <source>
        <dbReference type="Proteomes" id="UP001142372"/>
    </source>
</evidence>
<sequence length="316" mass="33726">MVTVATWNIENFFSPGTEFGPATQAIFDRKVALLASTITSAGVDVVALQEVGDLGAFDALLAALGAGWTGQLSTFFEPSHAIRVGFATRIPVTATSEYADIPLQLQGVPTDDAGAALTRMGRGALRVRVAVNGNDLDLVSVHLKSKLLSFPGGRFQPHDEGERARYASYALLRRAAEAAAVRYFANDLLDGHGTTRRLMVMGDFNDGVDAATTQIVNGPPGSEIGTGGEDQPDAGDGWRLLNLAPLIPPDRRFSRIYRGNRELIDHQFVSRALRSSIQSVTTITGAVALPSIDDRATARKDAPISDHAMVVSQLDL</sequence>
<reference evidence="2" key="1">
    <citation type="journal article" date="2014" name="Int. J. Syst. Evol. Microbiol.">
        <title>Complete genome sequence of Corynebacterium casei LMG S-19264T (=DSM 44701T), isolated from a smear-ripened cheese.</title>
        <authorList>
            <consortium name="US DOE Joint Genome Institute (JGI-PGF)"/>
            <person name="Walter F."/>
            <person name="Albersmeier A."/>
            <person name="Kalinowski J."/>
            <person name="Ruckert C."/>
        </authorList>
    </citation>
    <scope>NUCLEOTIDE SEQUENCE</scope>
    <source>
        <strain evidence="2">VKM Ac-1401</strain>
    </source>
</reference>
<dbReference type="AlphaFoldDB" id="A0A9W6LZK9"/>
<name>A0A9W6LZK9_9MICO</name>
<evidence type="ECO:0000259" key="1">
    <source>
        <dbReference type="Pfam" id="PF03372"/>
    </source>
</evidence>
<dbReference type="Pfam" id="PF03372">
    <property type="entry name" value="Exo_endo_phos"/>
    <property type="match status" value="1"/>
</dbReference>
<dbReference type="GO" id="GO:0003824">
    <property type="term" value="F:catalytic activity"/>
    <property type="evidence" value="ECO:0007669"/>
    <property type="project" value="InterPro"/>
</dbReference>
<accession>A0A9W6LZK9</accession>
<dbReference type="RefSeq" id="WP_271176429.1">
    <property type="nucleotide sequence ID" value="NZ_BAAAJO010000003.1"/>
</dbReference>
<proteinExistence type="predicted"/>